<protein>
    <submittedName>
        <fullName evidence="1">Sporulation inhibitor A</fullName>
    </submittedName>
</protein>
<name>A0A0H0SS41_9BACL</name>
<dbReference type="EMBL" id="BJOL01000001">
    <property type="protein sequence ID" value="GED56037.1"/>
    <property type="molecule type" value="Genomic_DNA"/>
</dbReference>
<dbReference type="Proteomes" id="UP000197781">
    <property type="component" value="Chromosome"/>
</dbReference>
<evidence type="ECO:0000313" key="5">
    <source>
        <dbReference type="Proteomes" id="UP000197781"/>
    </source>
</evidence>
<dbReference type="EMBL" id="LDCN01000002">
    <property type="protein sequence ID" value="KLH99646.1"/>
    <property type="molecule type" value="Genomic_DNA"/>
</dbReference>
<gene>
    <name evidence="3" type="ORF">AA984_05795</name>
    <name evidence="2" type="ORF">BFO01nite_01690</name>
    <name evidence="1" type="ORF">BP422_06450</name>
</gene>
<dbReference type="GeneID" id="95749507"/>
<reference evidence="1 5" key="2">
    <citation type="submission" date="2016-11" db="EMBL/GenBank/DDBJ databases">
        <authorList>
            <person name="Jaros S."/>
            <person name="Januszkiewicz K."/>
            <person name="Wedrychowicz H."/>
        </authorList>
    </citation>
    <scope>NUCLEOTIDE SEQUENCE [LARGE SCALE GENOMIC DNA]</scope>
    <source>
        <strain evidence="1 5">NF2</strain>
    </source>
</reference>
<reference evidence="3 4" key="1">
    <citation type="submission" date="2015-05" db="EMBL/GenBank/DDBJ databases">
        <title>Genome sequencing project for genomic taxonomy and phylogenomics of Bacillus-like bacteria.</title>
        <authorList>
            <person name="Liu B."/>
            <person name="Wang J."/>
            <person name="Zhu Y."/>
            <person name="Liu G."/>
            <person name="Chen Q."/>
            <person name="Chen Z."/>
            <person name="Lan J."/>
            <person name="Che J."/>
            <person name="Ge C."/>
            <person name="Shi H."/>
            <person name="Pan Z."/>
            <person name="Liu X."/>
        </authorList>
    </citation>
    <scope>NUCLEOTIDE SEQUENCE [LARGE SCALE GENOMIC DNA]</scope>
    <source>
        <strain evidence="3 4">DSM 9885</strain>
    </source>
</reference>
<dbReference type="KEGG" id="bfm:BP422_06450"/>
<evidence type="ECO:0000313" key="3">
    <source>
        <dbReference type="EMBL" id="KLH99646.1"/>
    </source>
</evidence>
<organism evidence="1 5">
    <name type="scientific">Brevibacillus formosus</name>
    <dbReference type="NCBI Taxonomy" id="54913"/>
    <lineage>
        <taxon>Bacteria</taxon>
        <taxon>Bacillati</taxon>
        <taxon>Bacillota</taxon>
        <taxon>Bacilli</taxon>
        <taxon>Bacillales</taxon>
        <taxon>Paenibacillaceae</taxon>
        <taxon>Brevibacillus</taxon>
    </lineage>
</organism>
<evidence type="ECO:0000313" key="2">
    <source>
        <dbReference type="EMBL" id="GED56037.1"/>
    </source>
</evidence>
<dbReference type="Proteomes" id="UP000319498">
    <property type="component" value="Unassembled WGS sequence"/>
</dbReference>
<evidence type="ECO:0000313" key="1">
    <source>
        <dbReference type="EMBL" id="ASJ53219.1"/>
    </source>
</evidence>
<evidence type="ECO:0000313" key="6">
    <source>
        <dbReference type="Proteomes" id="UP000319498"/>
    </source>
</evidence>
<dbReference type="EMBL" id="CP018145">
    <property type="protein sequence ID" value="ASJ53219.1"/>
    <property type="molecule type" value="Genomic_DNA"/>
</dbReference>
<evidence type="ECO:0000313" key="4">
    <source>
        <dbReference type="Proteomes" id="UP000035218"/>
    </source>
</evidence>
<dbReference type="InterPro" id="IPR015064">
    <property type="entry name" value="Sda"/>
</dbReference>
<dbReference type="SUPFAM" id="SSF100985">
    <property type="entry name" value="Sporulation inhibitor Sda"/>
    <property type="match status" value="1"/>
</dbReference>
<dbReference type="AlphaFoldDB" id="A0A0H0SS41"/>
<dbReference type="RefSeq" id="WP_007725857.1">
    <property type="nucleotide sequence ID" value="NZ_BAAFVL010000004.1"/>
</dbReference>
<keyword evidence="6" id="KW-1185">Reference proteome</keyword>
<dbReference type="InterPro" id="IPR036916">
    <property type="entry name" value="Sda_sf"/>
</dbReference>
<dbReference type="Proteomes" id="UP000035218">
    <property type="component" value="Unassembled WGS sequence"/>
</dbReference>
<dbReference type="Pfam" id="PF08970">
    <property type="entry name" value="Sda"/>
    <property type="match status" value="1"/>
</dbReference>
<accession>A0A0H0SS41</accession>
<sequence>MKYLSDQMLIEVYHRAVDLQLDAAFIELLREELQHRNIRITQFSA</sequence>
<dbReference type="OrthoDB" id="2933732at2"/>
<dbReference type="Gene3D" id="1.10.287.1100">
    <property type="entry name" value="Sporulation inhibitor A"/>
    <property type="match status" value="1"/>
</dbReference>
<reference evidence="2 6" key="3">
    <citation type="submission" date="2019-06" db="EMBL/GenBank/DDBJ databases">
        <title>Whole genome shotgun sequence of Brevibacillus formosus NBRC 15716.</title>
        <authorList>
            <person name="Hosoyama A."/>
            <person name="Uohara A."/>
            <person name="Ohji S."/>
            <person name="Ichikawa N."/>
        </authorList>
    </citation>
    <scope>NUCLEOTIDE SEQUENCE [LARGE SCALE GENOMIC DNA]</scope>
    <source>
        <strain evidence="2 6">NBRC 15716</strain>
    </source>
</reference>
<proteinExistence type="predicted"/>